<dbReference type="EMBL" id="JNSK01000047">
    <property type="protein sequence ID" value="KGA17219.1"/>
    <property type="molecule type" value="Genomic_DNA"/>
</dbReference>
<protein>
    <submittedName>
        <fullName evidence="1">Uncharacterized protein</fullName>
    </submittedName>
</protein>
<accession>A0A094Q543</accession>
<dbReference type="AlphaFoldDB" id="A0A094Q543"/>
<reference evidence="1" key="1">
    <citation type="submission" date="2014-05" db="EMBL/GenBank/DDBJ databases">
        <title>Key roles for freshwater Actinobacteria revealed by deep metagenomic sequencing.</title>
        <authorList>
            <person name="Ghai R."/>
            <person name="Mizuno C.M."/>
            <person name="Picazo A."/>
            <person name="Camacho A."/>
            <person name="Rodriguez-Valera F."/>
        </authorList>
    </citation>
    <scope>NUCLEOTIDE SEQUENCE</scope>
</reference>
<comment type="caution">
    <text evidence="1">The sequence shown here is derived from an EMBL/GenBank/DDBJ whole genome shotgun (WGS) entry which is preliminary data.</text>
</comment>
<sequence length="145" mass="15993">MGKRALIVGLITLALTATSVFFFGKSYARDIYTYDCEIAEQRPSQITRFCADGGASVYDITWESWGYNGATGKGIYTEKICEPNCAEGTRAEVPVDIYLSGVEIIDGRKILRNLSVNTRDGESLVNGETYAYWDVAEFAIAMSDN</sequence>
<proteinExistence type="predicted"/>
<evidence type="ECO:0000313" key="1">
    <source>
        <dbReference type="EMBL" id="KGA17219.1"/>
    </source>
</evidence>
<name>A0A094Q543_9ZZZZ</name>
<organism evidence="1">
    <name type="scientific">freshwater metagenome</name>
    <dbReference type="NCBI Taxonomy" id="449393"/>
    <lineage>
        <taxon>unclassified sequences</taxon>
        <taxon>metagenomes</taxon>
        <taxon>ecological metagenomes</taxon>
    </lineage>
</organism>
<gene>
    <name evidence="1" type="ORF">GM50_12300</name>
</gene>